<organism evidence="2">
    <name type="scientific">Physcomitrium patens</name>
    <name type="common">Spreading-leaved earth moss</name>
    <name type="synonym">Physcomitrella patens</name>
    <dbReference type="NCBI Taxonomy" id="3218"/>
    <lineage>
        <taxon>Eukaryota</taxon>
        <taxon>Viridiplantae</taxon>
        <taxon>Streptophyta</taxon>
        <taxon>Embryophyta</taxon>
        <taxon>Bryophyta</taxon>
        <taxon>Bryophytina</taxon>
        <taxon>Bryopsida</taxon>
        <taxon>Funariidae</taxon>
        <taxon>Funariales</taxon>
        <taxon>Funariaceae</taxon>
        <taxon>Physcomitrium</taxon>
    </lineage>
</organism>
<dbReference type="EnsemblPlants" id="Pp3c18_3130V3.4">
    <property type="protein sequence ID" value="Pp3c18_3130V3.4"/>
    <property type="gene ID" value="Pp3c18_3130"/>
</dbReference>
<keyword evidence="4" id="KW-1185">Reference proteome</keyword>
<protein>
    <submittedName>
        <fullName evidence="2 3">Uncharacterized protein</fullName>
    </submittedName>
</protein>
<evidence type="ECO:0000313" key="4">
    <source>
        <dbReference type="Proteomes" id="UP000006727"/>
    </source>
</evidence>
<dbReference type="EnsemblPlants" id="Pp3c18_3130V3.2">
    <property type="protein sequence ID" value="Pp3c18_3130V3.2"/>
    <property type="gene ID" value="Pp3c18_3130"/>
</dbReference>
<sequence>MADVGSRSRQWRALALKSLALSISAILLICVLDSATSSTLSQISLPANTAPFKNQDSNFYHQAEYRFGHRSFRRILIEDPRVRPAPRSYPPPRGNVANYPNDVKDPPPSKPSPPIHP</sequence>
<evidence type="ECO:0000313" key="2">
    <source>
        <dbReference type="EMBL" id="PNR34775.1"/>
    </source>
</evidence>
<dbReference type="Gramene" id="Pp3c18_3130V3.5">
    <property type="protein sequence ID" value="Pp3c18_3130V3.5"/>
    <property type="gene ID" value="Pp3c18_3130"/>
</dbReference>
<proteinExistence type="predicted"/>
<dbReference type="RefSeq" id="XP_073396683.1">
    <property type="nucleotide sequence ID" value="XM_073540582.1"/>
</dbReference>
<evidence type="ECO:0000313" key="3">
    <source>
        <dbReference type="EnsemblPlants" id="Pp3c18_3130V3.1"/>
    </source>
</evidence>
<dbReference type="EnsemblPlants" id="Pp3c18_3130V3.5">
    <property type="protein sequence ID" value="Pp3c18_3130V3.5"/>
    <property type="gene ID" value="Pp3c18_3130"/>
</dbReference>
<evidence type="ECO:0000256" key="1">
    <source>
        <dbReference type="SAM" id="MobiDB-lite"/>
    </source>
</evidence>
<accession>A9RML8</accession>
<dbReference type="RefSeq" id="XP_073396680.1">
    <property type="nucleotide sequence ID" value="XM_073540579.1"/>
</dbReference>
<gene>
    <name evidence="3" type="primary">LOC112295023</name>
    <name evidence="2" type="ORF">PHYPA_022673</name>
</gene>
<dbReference type="Gramene" id="Pp3c18_3130V3.4">
    <property type="protein sequence ID" value="Pp3c18_3130V3.4"/>
    <property type="gene ID" value="Pp3c18_3130"/>
</dbReference>
<dbReference type="RefSeq" id="XP_073396681.1">
    <property type="nucleotide sequence ID" value="XM_073540580.1"/>
</dbReference>
<feature type="compositionally biased region" description="Pro residues" evidence="1">
    <location>
        <begin position="108"/>
        <end position="117"/>
    </location>
</feature>
<feature type="region of interest" description="Disordered" evidence="1">
    <location>
        <begin position="81"/>
        <end position="117"/>
    </location>
</feature>
<dbReference type="EMBL" id="ABEU02000018">
    <property type="protein sequence ID" value="PNR34775.1"/>
    <property type="molecule type" value="Genomic_DNA"/>
</dbReference>
<name>A9RML8_PHYPA</name>
<dbReference type="RefSeq" id="XP_073396684.1">
    <property type="nucleotide sequence ID" value="XM_073540583.1"/>
</dbReference>
<dbReference type="AlphaFoldDB" id="A9RML8"/>
<dbReference type="Gramene" id="Pp3c18_3130V3.6">
    <property type="protein sequence ID" value="Pp3c18_3130V3.6"/>
    <property type="gene ID" value="Pp3c18_3130"/>
</dbReference>
<dbReference type="Gramene" id="Pp3c18_3130V3.2">
    <property type="protein sequence ID" value="Pp3c18_3130V3.2"/>
    <property type="gene ID" value="Pp3c18_3130"/>
</dbReference>
<dbReference type="Proteomes" id="UP000006727">
    <property type="component" value="Chromosome 18"/>
</dbReference>
<dbReference type="Gramene" id="Pp3c18_3130V3.1">
    <property type="protein sequence ID" value="Pp3c18_3130V3.1"/>
    <property type="gene ID" value="Pp3c18_3130"/>
</dbReference>
<dbReference type="Gramene" id="Pp3c18_3130V3.3">
    <property type="protein sequence ID" value="Pp3c18_3130V3.3"/>
    <property type="gene ID" value="Pp3c18_3130"/>
</dbReference>
<dbReference type="EnsemblPlants" id="Pp3c18_3130V3.3">
    <property type="protein sequence ID" value="Pp3c18_3130V3.3"/>
    <property type="gene ID" value="Pp3c18_3130"/>
</dbReference>
<dbReference type="RefSeq" id="XP_073396682.1">
    <property type="nucleotide sequence ID" value="XM_073540581.1"/>
</dbReference>
<reference evidence="2 4" key="1">
    <citation type="journal article" date="2008" name="Science">
        <title>The Physcomitrella genome reveals evolutionary insights into the conquest of land by plants.</title>
        <authorList>
            <person name="Rensing S."/>
            <person name="Lang D."/>
            <person name="Zimmer A."/>
            <person name="Terry A."/>
            <person name="Salamov A."/>
            <person name="Shapiro H."/>
            <person name="Nishiyama T."/>
            <person name="Perroud P.-F."/>
            <person name="Lindquist E."/>
            <person name="Kamisugi Y."/>
            <person name="Tanahashi T."/>
            <person name="Sakakibara K."/>
            <person name="Fujita T."/>
            <person name="Oishi K."/>
            <person name="Shin-I T."/>
            <person name="Kuroki Y."/>
            <person name="Toyoda A."/>
            <person name="Suzuki Y."/>
            <person name="Hashimoto A."/>
            <person name="Yamaguchi K."/>
            <person name="Sugano A."/>
            <person name="Kohara Y."/>
            <person name="Fujiyama A."/>
            <person name="Anterola A."/>
            <person name="Aoki S."/>
            <person name="Ashton N."/>
            <person name="Barbazuk W.B."/>
            <person name="Barker E."/>
            <person name="Bennetzen J."/>
            <person name="Bezanilla M."/>
            <person name="Blankenship R."/>
            <person name="Cho S.H."/>
            <person name="Dutcher S."/>
            <person name="Estelle M."/>
            <person name="Fawcett J.A."/>
            <person name="Gundlach H."/>
            <person name="Hanada K."/>
            <person name="Heyl A."/>
            <person name="Hicks K.A."/>
            <person name="Hugh J."/>
            <person name="Lohr M."/>
            <person name="Mayer K."/>
            <person name="Melkozernov A."/>
            <person name="Murata T."/>
            <person name="Nelson D."/>
            <person name="Pils B."/>
            <person name="Prigge M."/>
            <person name="Reiss B."/>
            <person name="Renner T."/>
            <person name="Rombauts S."/>
            <person name="Rushton P."/>
            <person name="Sanderfoot A."/>
            <person name="Schween G."/>
            <person name="Shiu S.-H."/>
            <person name="Stueber K."/>
            <person name="Theodoulou F.L."/>
            <person name="Tu H."/>
            <person name="Van de Peer Y."/>
            <person name="Verrier P.J."/>
            <person name="Waters E."/>
            <person name="Wood A."/>
            <person name="Yang L."/>
            <person name="Cove D."/>
            <person name="Cuming A."/>
            <person name="Hasebe M."/>
            <person name="Lucas S."/>
            <person name="Mishler D.B."/>
            <person name="Reski R."/>
            <person name="Grigoriev I."/>
            <person name="Quatrano R.S."/>
            <person name="Boore J.L."/>
        </authorList>
    </citation>
    <scope>NUCLEOTIDE SEQUENCE [LARGE SCALE GENOMIC DNA]</scope>
    <source>
        <strain evidence="3 4">cv. Gransden 2004</strain>
    </source>
</reference>
<dbReference type="EnsemblPlants" id="Pp3c18_3130V3.1">
    <property type="protein sequence ID" value="Pp3c18_3130V3.1"/>
    <property type="gene ID" value="Pp3c18_3130"/>
</dbReference>
<dbReference type="PaxDb" id="3218-PP1S17_214V6.1"/>
<dbReference type="GeneID" id="112295023"/>
<reference evidence="2 4" key="2">
    <citation type="journal article" date="2018" name="Plant J.">
        <title>The Physcomitrella patens chromosome-scale assembly reveals moss genome structure and evolution.</title>
        <authorList>
            <person name="Lang D."/>
            <person name="Ullrich K.K."/>
            <person name="Murat F."/>
            <person name="Fuchs J."/>
            <person name="Jenkins J."/>
            <person name="Haas F.B."/>
            <person name="Piednoel M."/>
            <person name="Gundlach H."/>
            <person name="Van Bel M."/>
            <person name="Meyberg R."/>
            <person name="Vives C."/>
            <person name="Morata J."/>
            <person name="Symeonidi A."/>
            <person name="Hiss M."/>
            <person name="Muchero W."/>
            <person name="Kamisugi Y."/>
            <person name="Saleh O."/>
            <person name="Blanc G."/>
            <person name="Decker E.L."/>
            <person name="van Gessel N."/>
            <person name="Grimwood J."/>
            <person name="Hayes R.D."/>
            <person name="Graham S.W."/>
            <person name="Gunter L.E."/>
            <person name="McDaniel S.F."/>
            <person name="Hoernstein S.N.W."/>
            <person name="Larsson A."/>
            <person name="Li F.W."/>
            <person name="Perroud P.F."/>
            <person name="Phillips J."/>
            <person name="Ranjan P."/>
            <person name="Rokshar D.S."/>
            <person name="Rothfels C.J."/>
            <person name="Schneider L."/>
            <person name="Shu S."/>
            <person name="Stevenson D.W."/>
            <person name="Thummler F."/>
            <person name="Tillich M."/>
            <person name="Villarreal Aguilar J.C."/>
            <person name="Widiez T."/>
            <person name="Wong G.K."/>
            <person name="Wymore A."/>
            <person name="Zhang Y."/>
            <person name="Zimmer A.D."/>
            <person name="Quatrano R.S."/>
            <person name="Mayer K.F.X."/>
            <person name="Goodstein D."/>
            <person name="Casacuberta J.M."/>
            <person name="Vandepoele K."/>
            <person name="Reski R."/>
            <person name="Cuming A.C."/>
            <person name="Tuskan G.A."/>
            <person name="Maumus F."/>
            <person name="Salse J."/>
            <person name="Schmutz J."/>
            <person name="Rensing S.A."/>
        </authorList>
    </citation>
    <scope>NUCLEOTIDE SEQUENCE [LARGE SCALE GENOMIC DNA]</scope>
    <source>
        <strain evidence="3 4">cv. Gransden 2004</strain>
    </source>
</reference>
<dbReference type="EnsemblPlants" id="Pp3c18_3130V3.6">
    <property type="protein sequence ID" value="Pp3c18_3130V3.6"/>
    <property type="gene ID" value="Pp3c18_3130"/>
</dbReference>
<dbReference type="HOGENOM" id="CLU_2088865_0_0_1"/>
<reference evidence="3" key="3">
    <citation type="submission" date="2020-12" db="UniProtKB">
        <authorList>
            <consortium name="EnsemblPlants"/>
        </authorList>
    </citation>
    <scope>IDENTIFICATION</scope>
</reference>